<evidence type="ECO:0000256" key="1">
    <source>
        <dbReference type="ARBA" id="ARBA00022679"/>
    </source>
</evidence>
<organism evidence="5 6">
    <name type="scientific">Emticicia agri</name>
    <dbReference type="NCBI Taxonomy" id="2492393"/>
    <lineage>
        <taxon>Bacteria</taxon>
        <taxon>Pseudomonadati</taxon>
        <taxon>Bacteroidota</taxon>
        <taxon>Cytophagia</taxon>
        <taxon>Cytophagales</taxon>
        <taxon>Leadbetterellaceae</taxon>
        <taxon>Emticicia</taxon>
    </lineage>
</organism>
<evidence type="ECO:0000313" key="6">
    <source>
        <dbReference type="Proteomes" id="UP000293162"/>
    </source>
</evidence>
<comment type="subcellular location">
    <subcellularLocation>
        <location evidence="2">Cytoplasm</location>
    </subcellularLocation>
</comment>
<feature type="active site" description="Nucleophile" evidence="2 3">
    <location>
        <position position="136"/>
    </location>
</feature>
<keyword evidence="2" id="KW-0963">Cytoplasm</keyword>
<dbReference type="OrthoDB" id="9800754at2"/>
<comment type="function">
    <text evidence="2">Transfers an acetyl group from acetyl-CoA to L-homoserine, forming acetyl-L-homoserine.</text>
</comment>
<comment type="pathway">
    <text evidence="2">Amino-acid biosynthesis; L-methionine biosynthesis via de novo pathway; O-acetyl-L-homoserine from L-homoserine: step 1/1.</text>
</comment>
<gene>
    <name evidence="5" type="primary">metX</name>
    <name evidence="2" type="synonym">metXA</name>
    <name evidence="5" type="ORF">EWM59_10065</name>
</gene>
<comment type="caution">
    <text evidence="5">The sequence shown here is derived from an EMBL/GenBank/DDBJ whole genome shotgun (WGS) entry which is preliminary data.</text>
</comment>
<dbReference type="PANTHER" id="PTHR32268:SF11">
    <property type="entry name" value="HOMOSERINE O-ACETYLTRANSFERASE"/>
    <property type="match status" value="1"/>
</dbReference>
<keyword evidence="2 5" id="KW-0012">Acyltransferase</keyword>
<dbReference type="Gene3D" id="3.40.50.1820">
    <property type="entry name" value="alpha/beta hydrolase"/>
    <property type="match status" value="1"/>
</dbReference>
<dbReference type="Pfam" id="PF00561">
    <property type="entry name" value="Abhydrolase_1"/>
    <property type="match status" value="1"/>
</dbReference>
<sequence>MENQQIFRYDEPFKLESGQWLPEFQLAYTTFGQLNAAMDNVIWVCHAFTGNANPTDWWNGLIGEKRLYNPTEHFIVCANIIGSHYGSTNALSKNPISGEPYYHDFPFISIRDVVRSLDLLRQHLGIYKINTILGGSLGGQQALEWAVLQPDLIENMILFSTNAIHSPWGIAFNESQRMAIAADPTWIERSPKAGMNGMKVARSIALLSYRNYATYNRTQSRDEGQIDFFRANTYQNYQGEKLGKRFNAFSYWTLSKMFDSHDVGRGRGKVEEVLGTIKSKTLVIGISSDVLFPPEEQEFIARHIPDAKYALINSLYGHDGFLIEFEAMTDTIKNWSKDLIKGVLSE</sequence>
<protein>
    <recommendedName>
        <fullName evidence="2">Homoserine O-acetyltransferase</fullName>
        <shortName evidence="2">HAT</shortName>
        <ecNumber evidence="2">2.3.1.31</ecNumber>
    </recommendedName>
    <alternativeName>
        <fullName evidence="2">Homoserine transacetylase</fullName>
        <shortName evidence="2">HTA</shortName>
    </alternativeName>
</protein>
<feature type="domain" description="AB hydrolase-1" evidence="4">
    <location>
        <begin position="41"/>
        <end position="321"/>
    </location>
</feature>
<accession>A0A4V1ZDC7</accession>
<evidence type="ECO:0000256" key="3">
    <source>
        <dbReference type="PIRSR" id="PIRSR000443-1"/>
    </source>
</evidence>
<keyword evidence="2" id="KW-0486">Methionine biosynthesis</keyword>
<feature type="active site" evidence="2 3">
    <location>
        <position position="318"/>
    </location>
</feature>
<proteinExistence type="inferred from homology"/>
<dbReference type="InterPro" id="IPR029058">
    <property type="entry name" value="AB_hydrolase_fold"/>
</dbReference>
<dbReference type="Proteomes" id="UP000293162">
    <property type="component" value="Unassembled WGS sequence"/>
</dbReference>
<feature type="binding site" evidence="2">
    <location>
        <position position="319"/>
    </location>
    <ligand>
        <name>substrate</name>
    </ligand>
</feature>
<evidence type="ECO:0000256" key="2">
    <source>
        <dbReference type="HAMAP-Rule" id="MF_00296"/>
    </source>
</evidence>
<comment type="caution">
    <text evidence="2">Lacks conserved residue(s) required for the propagation of feature annotation.</text>
</comment>
<dbReference type="GO" id="GO:0005737">
    <property type="term" value="C:cytoplasm"/>
    <property type="evidence" value="ECO:0007669"/>
    <property type="project" value="UniProtKB-SubCell"/>
</dbReference>
<dbReference type="HAMAP" id="MF_00296">
    <property type="entry name" value="MetX_acyltransf"/>
    <property type="match status" value="1"/>
</dbReference>
<comment type="subunit">
    <text evidence="2">Homodimer.</text>
</comment>
<dbReference type="PIRSF" id="PIRSF000443">
    <property type="entry name" value="Homoser_Ac_trans"/>
    <property type="match status" value="1"/>
</dbReference>
<dbReference type="UniPathway" id="UPA00051">
    <property type="reaction ID" value="UER00074"/>
</dbReference>
<reference evidence="5 6" key="1">
    <citation type="submission" date="2019-02" db="EMBL/GenBank/DDBJ databases">
        <title>Bacterial novel species Emticicia sp. 17J42-9 isolated from soil.</title>
        <authorList>
            <person name="Jung H.-Y."/>
        </authorList>
    </citation>
    <scope>NUCLEOTIDE SEQUENCE [LARGE SCALE GENOMIC DNA]</scope>
    <source>
        <strain evidence="5 6">17J42-9</strain>
    </source>
</reference>
<feature type="binding site" evidence="2">
    <location>
        <position position="202"/>
    </location>
    <ligand>
        <name>substrate</name>
    </ligand>
</feature>
<comment type="catalytic activity">
    <reaction evidence="2">
        <text>L-homoserine + acetyl-CoA = O-acetyl-L-homoserine + CoA</text>
        <dbReference type="Rhea" id="RHEA:13701"/>
        <dbReference type="ChEBI" id="CHEBI:57287"/>
        <dbReference type="ChEBI" id="CHEBI:57288"/>
        <dbReference type="ChEBI" id="CHEBI:57476"/>
        <dbReference type="ChEBI" id="CHEBI:57716"/>
        <dbReference type="EC" id="2.3.1.31"/>
    </reaction>
</comment>
<dbReference type="PANTHER" id="PTHR32268">
    <property type="entry name" value="HOMOSERINE O-ACETYLTRANSFERASE"/>
    <property type="match status" value="1"/>
</dbReference>
<dbReference type="InterPro" id="IPR008220">
    <property type="entry name" value="HAT_MetX-like"/>
</dbReference>
<keyword evidence="1 2" id="KW-0808">Transferase</keyword>
<keyword evidence="6" id="KW-1185">Reference proteome</keyword>
<dbReference type="GO" id="GO:0009086">
    <property type="term" value="P:methionine biosynthetic process"/>
    <property type="evidence" value="ECO:0007669"/>
    <property type="project" value="UniProtKB-UniRule"/>
</dbReference>
<comment type="similarity">
    <text evidence="2">Belongs to the AB hydrolase superfamily. MetX family.</text>
</comment>
<dbReference type="GO" id="GO:0009092">
    <property type="term" value="P:homoserine metabolic process"/>
    <property type="evidence" value="ECO:0007669"/>
    <property type="project" value="TreeGrafter"/>
</dbReference>
<dbReference type="GO" id="GO:0004414">
    <property type="term" value="F:homoserine O-acetyltransferase activity"/>
    <property type="evidence" value="ECO:0007669"/>
    <property type="project" value="UniProtKB-UniRule"/>
</dbReference>
<keyword evidence="2" id="KW-0028">Amino-acid biosynthesis</keyword>
<dbReference type="InterPro" id="IPR000073">
    <property type="entry name" value="AB_hydrolase_1"/>
</dbReference>
<dbReference type="AlphaFoldDB" id="A0A4V1ZDC7"/>
<dbReference type="SUPFAM" id="SSF53474">
    <property type="entry name" value="alpha/beta-Hydrolases"/>
    <property type="match status" value="1"/>
</dbReference>
<dbReference type="EC" id="2.3.1.31" evidence="2"/>
<feature type="active site" evidence="2 3">
    <location>
        <position position="289"/>
    </location>
</feature>
<dbReference type="EMBL" id="SEWF01000012">
    <property type="protein sequence ID" value="RYU95700.1"/>
    <property type="molecule type" value="Genomic_DNA"/>
</dbReference>
<evidence type="ECO:0000313" key="5">
    <source>
        <dbReference type="EMBL" id="RYU95700.1"/>
    </source>
</evidence>
<evidence type="ECO:0000259" key="4">
    <source>
        <dbReference type="Pfam" id="PF00561"/>
    </source>
</evidence>
<dbReference type="RefSeq" id="WP_130020839.1">
    <property type="nucleotide sequence ID" value="NZ_SEWF01000012.1"/>
</dbReference>
<dbReference type="NCBIfam" id="TIGR01392">
    <property type="entry name" value="homoserO_Ac_trn"/>
    <property type="match status" value="1"/>
</dbReference>
<name>A0A4V1ZDC7_9BACT</name>